<dbReference type="PRINTS" id="PR00455">
    <property type="entry name" value="HTHTETR"/>
</dbReference>
<dbReference type="RefSeq" id="WP_065920559.1">
    <property type="nucleotide sequence ID" value="NZ_CP016793.1"/>
</dbReference>
<evidence type="ECO:0000256" key="3">
    <source>
        <dbReference type="ARBA" id="ARBA00023163"/>
    </source>
</evidence>
<dbReference type="Proteomes" id="UP000093053">
    <property type="component" value="Chromosome"/>
</dbReference>
<evidence type="ECO:0000313" key="7">
    <source>
        <dbReference type="Proteomes" id="UP000093053"/>
    </source>
</evidence>
<dbReference type="InterPro" id="IPR050109">
    <property type="entry name" value="HTH-type_TetR-like_transc_reg"/>
</dbReference>
<reference evidence="6 7" key="1">
    <citation type="submission" date="2016-07" db="EMBL/GenBank/DDBJ databases">
        <title>Complete genome sequence of the Lentzea guizhouensis DHS C013.</title>
        <authorList>
            <person name="Cao C."/>
        </authorList>
    </citation>
    <scope>NUCLEOTIDE SEQUENCE [LARGE SCALE GENOMIC DNA]</scope>
    <source>
        <strain evidence="6 7">DHS C013</strain>
    </source>
</reference>
<proteinExistence type="predicted"/>
<dbReference type="STRING" id="1586287.BBK82_46150"/>
<dbReference type="OrthoDB" id="9795011at2"/>
<keyword evidence="3" id="KW-0804">Transcription</keyword>
<organism evidence="6 7">
    <name type="scientific">Lentzea guizhouensis</name>
    <dbReference type="NCBI Taxonomy" id="1586287"/>
    <lineage>
        <taxon>Bacteria</taxon>
        <taxon>Bacillati</taxon>
        <taxon>Actinomycetota</taxon>
        <taxon>Actinomycetes</taxon>
        <taxon>Pseudonocardiales</taxon>
        <taxon>Pseudonocardiaceae</taxon>
        <taxon>Lentzea</taxon>
    </lineage>
</organism>
<dbReference type="GO" id="GO:0003700">
    <property type="term" value="F:DNA-binding transcription factor activity"/>
    <property type="evidence" value="ECO:0007669"/>
    <property type="project" value="TreeGrafter"/>
</dbReference>
<evidence type="ECO:0000256" key="4">
    <source>
        <dbReference type="PROSITE-ProRule" id="PRU00335"/>
    </source>
</evidence>
<name>A0A1B2HWZ1_9PSEU</name>
<dbReference type="EMBL" id="CP016793">
    <property type="protein sequence ID" value="ANZ42228.1"/>
    <property type="molecule type" value="Genomic_DNA"/>
</dbReference>
<protein>
    <recommendedName>
        <fullName evidence="5">HTH tetR-type domain-containing protein</fullName>
    </recommendedName>
</protein>
<dbReference type="Pfam" id="PF00440">
    <property type="entry name" value="TetR_N"/>
    <property type="match status" value="1"/>
</dbReference>
<dbReference type="InterPro" id="IPR049445">
    <property type="entry name" value="TetR_SbtR-like_C"/>
</dbReference>
<dbReference type="SUPFAM" id="SSF48498">
    <property type="entry name" value="Tetracyclin repressor-like, C-terminal domain"/>
    <property type="match status" value="1"/>
</dbReference>
<dbReference type="PROSITE" id="PS50977">
    <property type="entry name" value="HTH_TETR_2"/>
    <property type="match status" value="1"/>
</dbReference>
<feature type="domain" description="HTH tetR-type" evidence="5">
    <location>
        <begin position="6"/>
        <end position="65"/>
    </location>
</feature>
<dbReference type="Pfam" id="PF21597">
    <property type="entry name" value="TetR_C_43"/>
    <property type="match status" value="1"/>
</dbReference>
<dbReference type="GO" id="GO:0000976">
    <property type="term" value="F:transcription cis-regulatory region binding"/>
    <property type="evidence" value="ECO:0007669"/>
    <property type="project" value="TreeGrafter"/>
</dbReference>
<dbReference type="InterPro" id="IPR009057">
    <property type="entry name" value="Homeodomain-like_sf"/>
</dbReference>
<dbReference type="PANTHER" id="PTHR30055:SF234">
    <property type="entry name" value="HTH-TYPE TRANSCRIPTIONAL REGULATOR BETI"/>
    <property type="match status" value="1"/>
</dbReference>
<accession>A0A1B2HWZ1</accession>
<keyword evidence="1" id="KW-0805">Transcription regulation</keyword>
<keyword evidence="7" id="KW-1185">Reference proteome</keyword>
<dbReference type="AlphaFoldDB" id="A0A1B2HWZ1"/>
<evidence type="ECO:0000256" key="2">
    <source>
        <dbReference type="ARBA" id="ARBA00023125"/>
    </source>
</evidence>
<feature type="DNA-binding region" description="H-T-H motif" evidence="4">
    <location>
        <begin position="28"/>
        <end position="47"/>
    </location>
</feature>
<evidence type="ECO:0000313" key="6">
    <source>
        <dbReference type="EMBL" id="ANZ42228.1"/>
    </source>
</evidence>
<evidence type="ECO:0000259" key="5">
    <source>
        <dbReference type="PROSITE" id="PS50977"/>
    </source>
</evidence>
<sequence length="171" mass="17847">MRADAARNREKVLAAARELFASKGIDVPLDEIAAHAGVGPGTVYRHFPTKQALFQAVTDARVSAMIESASTPSGDPGAALFAFLGRMADEAAAKRDLSDAIAVPSELRDQLHAALGGLLERAQAAGAVRADVTTKDLVALLKGMLQSLHEGANPALLLEIVTNGLQSSRKP</sequence>
<gene>
    <name evidence="6" type="ORF">BBK82_46150</name>
</gene>
<keyword evidence="2 4" id="KW-0238">DNA-binding</keyword>
<dbReference type="Gene3D" id="1.10.357.10">
    <property type="entry name" value="Tetracycline Repressor, domain 2"/>
    <property type="match status" value="1"/>
</dbReference>
<dbReference type="KEGG" id="led:BBK82_46150"/>
<dbReference type="InterPro" id="IPR001647">
    <property type="entry name" value="HTH_TetR"/>
</dbReference>
<dbReference type="InterPro" id="IPR036271">
    <property type="entry name" value="Tet_transcr_reg_TetR-rel_C_sf"/>
</dbReference>
<dbReference type="PANTHER" id="PTHR30055">
    <property type="entry name" value="HTH-TYPE TRANSCRIPTIONAL REGULATOR RUTR"/>
    <property type="match status" value="1"/>
</dbReference>
<evidence type="ECO:0000256" key="1">
    <source>
        <dbReference type="ARBA" id="ARBA00023015"/>
    </source>
</evidence>
<dbReference type="SUPFAM" id="SSF46689">
    <property type="entry name" value="Homeodomain-like"/>
    <property type="match status" value="1"/>
</dbReference>